<protein>
    <submittedName>
        <fullName evidence="3">Tripartite tricarboxylate transporter permease</fullName>
    </submittedName>
</protein>
<feature type="domain" description="DUF112" evidence="2">
    <location>
        <begin position="19"/>
        <end position="437"/>
    </location>
</feature>
<evidence type="ECO:0000313" key="4">
    <source>
        <dbReference type="Proteomes" id="UP001151071"/>
    </source>
</evidence>
<feature type="transmembrane region" description="Helical" evidence="1">
    <location>
        <begin position="392"/>
        <end position="425"/>
    </location>
</feature>
<feature type="transmembrane region" description="Helical" evidence="1">
    <location>
        <begin position="146"/>
        <end position="162"/>
    </location>
</feature>
<accession>A0A9X3Z582</accession>
<feature type="transmembrane region" description="Helical" evidence="1">
    <location>
        <begin position="258"/>
        <end position="278"/>
    </location>
</feature>
<evidence type="ECO:0000256" key="1">
    <source>
        <dbReference type="SAM" id="Phobius"/>
    </source>
</evidence>
<keyword evidence="4" id="KW-1185">Reference proteome</keyword>
<feature type="transmembrane region" description="Helical" evidence="1">
    <location>
        <begin position="20"/>
        <end position="48"/>
    </location>
</feature>
<evidence type="ECO:0000313" key="3">
    <source>
        <dbReference type="EMBL" id="MDA5110375.1"/>
    </source>
</evidence>
<feature type="transmembrane region" description="Helical" evidence="1">
    <location>
        <begin position="357"/>
        <end position="380"/>
    </location>
</feature>
<evidence type="ECO:0000259" key="2">
    <source>
        <dbReference type="Pfam" id="PF01970"/>
    </source>
</evidence>
<dbReference type="PANTHER" id="PTHR35342:SF5">
    <property type="entry name" value="TRICARBOXYLIC TRANSPORT PROTEIN"/>
    <property type="match status" value="1"/>
</dbReference>
<gene>
    <name evidence="3" type="ORF">O3V59_18600</name>
</gene>
<name>A0A9X3Z582_9BACL</name>
<sequence>MLDMFLNGLSNIFTDPFALVMSIVGVAVGIIVGALPGLTATMGVALVLPLTFGMEPVAGLLLLSGVYFGGVYGGSITAILLKTPGTPAAAATALDGYALAQKGMAGKALGVATLSSFTGGTLSIVILMFLSPILANIALEFSAPETFALAVFGLSIIASISGKSLVKGLIAGMVGLLLAMVGLDPILGFPRFTGGIEQMVNGVPFIPIMIGLFAASEAFKSLSEMNVKEKVKVKIEKILPSWAELRRLIPTLLRSTGLGTFIGIIPGAGADIAAFVSYNEAKRFSKDKDGFGKGKIEGVSSCEAGANACTGGALVPLLTLGIPGDAVTAVMLGALMVQGLQPGPLLFKNNGDLVYTLFIGMIICYAIMLLMGLFASRYFARVVEIPREILTPIILVLCIVGSYAINNSFFDVIIMAVAGVVGYFMQKYDFPASPIVLALILGPMAESQFRRALALSNGSYDIFYTRPIPLVLLLLSAITLLTPIVKAVWQQRKRAYQ</sequence>
<reference evidence="3" key="1">
    <citation type="submission" date="2022-12" db="EMBL/GenBank/DDBJ databases">
        <title>Draft genome sequence of the thermophilic strain Brevibacillus thermoruber HT42, isolated from Los Humeros, Puebla, Mexico, with biotechnological potential.</title>
        <authorList>
            <person name="Lara Sanchez J."/>
            <person name="Solis Palacios R."/>
            <person name="Bustos Baena A.S."/>
            <person name="Ruz Baez A.E."/>
            <person name="Espinosa Luna G."/>
            <person name="Oliart Ros R.M."/>
        </authorList>
    </citation>
    <scope>NUCLEOTIDE SEQUENCE</scope>
    <source>
        <strain evidence="3">HT42</strain>
    </source>
</reference>
<feature type="transmembrane region" description="Helical" evidence="1">
    <location>
        <begin position="199"/>
        <end position="219"/>
    </location>
</feature>
<dbReference type="PANTHER" id="PTHR35342">
    <property type="entry name" value="TRICARBOXYLIC TRANSPORT PROTEIN"/>
    <property type="match status" value="1"/>
</dbReference>
<dbReference type="EMBL" id="JAPYYP010000030">
    <property type="protein sequence ID" value="MDA5110375.1"/>
    <property type="molecule type" value="Genomic_DNA"/>
</dbReference>
<dbReference type="Pfam" id="PF01970">
    <property type="entry name" value="TctA"/>
    <property type="match status" value="1"/>
</dbReference>
<keyword evidence="1" id="KW-0812">Transmembrane</keyword>
<feature type="transmembrane region" description="Helical" evidence="1">
    <location>
        <begin position="317"/>
        <end position="337"/>
    </location>
</feature>
<organism evidence="3 4">
    <name type="scientific">Brevibacillus thermoruber</name>
    <dbReference type="NCBI Taxonomy" id="33942"/>
    <lineage>
        <taxon>Bacteria</taxon>
        <taxon>Bacillati</taxon>
        <taxon>Bacillota</taxon>
        <taxon>Bacilli</taxon>
        <taxon>Bacillales</taxon>
        <taxon>Paenibacillaceae</taxon>
        <taxon>Brevibacillus</taxon>
    </lineage>
</organism>
<feature type="transmembrane region" description="Helical" evidence="1">
    <location>
        <begin position="468"/>
        <end position="489"/>
    </location>
</feature>
<keyword evidence="1" id="KW-1133">Transmembrane helix</keyword>
<comment type="caution">
    <text evidence="3">The sequence shown here is derived from an EMBL/GenBank/DDBJ whole genome shotgun (WGS) entry which is preliminary data.</text>
</comment>
<feature type="transmembrane region" description="Helical" evidence="1">
    <location>
        <begin position="60"/>
        <end position="81"/>
    </location>
</feature>
<dbReference type="AlphaFoldDB" id="A0A9X3Z582"/>
<dbReference type="InterPro" id="IPR002823">
    <property type="entry name" value="DUF112_TM"/>
</dbReference>
<feature type="transmembrane region" description="Helical" evidence="1">
    <location>
        <begin position="168"/>
        <end position="187"/>
    </location>
</feature>
<keyword evidence="1" id="KW-0472">Membrane</keyword>
<dbReference type="Proteomes" id="UP001151071">
    <property type="component" value="Unassembled WGS sequence"/>
</dbReference>
<proteinExistence type="predicted"/>
<feature type="transmembrane region" description="Helical" evidence="1">
    <location>
        <begin position="117"/>
        <end position="139"/>
    </location>
</feature>
<dbReference type="RefSeq" id="WP_143862467.1">
    <property type="nucleotide sequence ID" value="NZ_JAPYYP010000030.1"/>
</dbReference>